<dbReference type="RefSeq" id="WP_317973767.1">
    <property type="nucleotide sequence ID" value="NZ_BTFW01000001.1"/>
</dbReference>
<reference evidence="1 2" key="1">
    <citation type="submission" date="2023-06" db="EMBL/GenBank/DDBJ databases">
        <title>Draft genome sequence of Novosphingobium sp. strain IK01.</title>
        <authorList>
            <person name="Hatamoto M."/>
            <person name="Ikarashi T."/>
            <person name="Yamaguchi T."/>
        </authorList>
    </citation>
    <scope>NUCLEOTIDE SEQUENCE [LARGE SCALE GENOMIC DNA]</scope>
    <source>
        <strain evidence="1 2">IK01</strain>
    </source>
</reference>
<keyword evidence="2" id="KW-1185">Reference proteome</keyword>
<sequence length="250" mass="27584">MTTASIGDLVGWRIKALQEGTRFERTPRRNSYDEHDPRAQIFRPICGGRVGDALRWRDKLLQVAREYNTHHKKKGEREGPLGSNGLWVLEVLLGFVDFASGRCDPALDTICAKARLARATVVRAIEALKEHGFLDKVRRTRRTGRSPAEGPQREQISNAYAFATRLVAAVQQRFAQLVGGRQRAEAIQARKKAQAAERQALLARPLGTLGSALHPGDKQMARVLDAIGARLDEVPSSSPSASSVSREYPA</sequence>
<accession>A0ABQ6P3W3</accession>
<protein>
    <recommendedName>
        <fullName evidence="3">Helix-turn-helix domain-containing protein</fullName>
    </recommendedName>
</protein>
<name>A0ABQ6P3W3_9SPHN</name>
<comment type="caution">
    <text evidence="1">The sequence shown here is derived from an EMBL/GenBank/DDBJ whole genome shotgun (WGS) entry which is preliminary data.</text>
</comment>
<evidence type="ECO:0000313" key="1">
    <source>
        <dbReference type="EMBL" id="GMM59938.1"/>
    </source>
</evidence>
<proteinExistence type="predicted"/>
<organism evidence="1 2">
    <name type="scientific">Novosphingobium pituita</name>
    <dbReference type="NCBI Taxonomy" id="3056842"/>
    <lineage>
        <taxon>Bacteria</taxon>
        <taxon>Pseudomonadati</taxon>
        <taxon>Pseudomonadota</taxon>
        <taxon>Alphaproteobacteria</taxon>
        <taxon>Sphingomonadales</taxon>
        <taxon>Sphingomonadaceae</taxon>
        <taxon>Novosphingobium</taxon>
    </lineage>
</organism>
<dbReference type="EMBL" id="BTFW01000001">
    <property type="protein sequence ID" value="GMM59938.1"/>
    <property type="molecule type" value="Genomic_DNA"/>
</dbReference>
<dbReference type="Proteomes" id="UP001187221">
    <property type="component" value="Unassembled WGS sequence"/>
</dbReference>
<gene>
    <name evidence="1" type="ORF">NUTIK01_07150</name>
</gene>
<evidence type="ECO:0008006" key="3">
    <source>
        <dbReference type="Google" id="ProtNLM"/>
    </source>
</evidence>
<evidence type="ECO:0000313" key="2">
    <source>
        <dbReference type="Proteomes" id="UP001187221"/>
    </source>
</evidence>